<proteinExistence type="predicted"/>
<dbReference type="Pfam" id="PF17932">
    <property type="entry name" value="TetR_C_24"/>
    <property type="match status" value="1"/>
</dbReference>
<keyword evidence="2 3" id="KW-0238">DNA-binding</keyword>
<evidence type="ECO:0000259" key="4">
    <source>
        <dbReference type="PROSITE" id="PS50977"/>
    </source>
</evidence>
<dbReference type="Proteomes" id="UP000018877">
    <property type="component" value="Unassembled WGS sequence"/>
</dbReference>
<evidence type="ECO:0000256" key="2">
    <source>
        <dbReference type="ARBA" id="ARBA00023125"/>
    </source>
</evidence>
<dbReference type="PANTHER" id="PTHR43479">
    <property type="entry name" value="ACREF/ENVCD OPERON REPRESSOR-RELATED"/>
    <property type="match status" value="1"/>
</dbReference>
<keyword evidence="6" id="KW-1185">Reference proteome</keyword>
<name>A0AB94IPZ1_9BACI</name>
<dbReference type="InterPro" id="IPR050624">
    <property type="entry name" value="HTH-type_Tx_Regulator"/>
</dbReference>
<dbReference type="EMBL" id="ALAN01000059">
    <property type="protein sequence ID" value="ETI69018.1"/>
    <property type="molecule type" value="Genomic_DNA"/>
</dbReference>
<dbReference type="Pfam" id="PF00440">
    <property type="entry name" value="TetR_N"/>
    <property type="match status" value="1"/>
</dbReference>
<dbReference type="PANTHER" id="PTHR43479:SF11">
    <property type="entry name" value="ACREF_ENVCD OPERON REPRESSOR-RELATED"/>
    <property type="match status" value="1"/>
</dbReference>
<dbReference type="RefSeq" id="WP_024028132.1">
    <property type="nucleotide sequence ID" value="NZ_ALAN01000059.1"/>
</dbReference>
<evidence type="ECO:0000313" key="6">
    <source>
        <dbReference type="Proteomes" id="UP000018877"/>
    </source>
</evidence>
<dbReference type="PROSITE" id="PS50977">
    <property type="entry name" value="HTH_TETR_2"/>
    <property type="match status" value="1"/>
</dbReference>
<evidence type="ECO:0000313" key="5">
    <source>
        <dbReference type="EMBL" id="ETI69018.1"/>
    </source>
</evidence>
<dbReference type="InterPro" id="IPR041490">
    <property type="entry name" value="KstR2_TetR_C"/>
</dbReference>
<dbReference type="InterPro" id="IPR036271">
    <property type="entry name" value="Tet_transcr_reg_TetR-rel_C_sf"/>
</dbReference>
<evidence type="ECO:0000256" key="3">
    <source>
        <dbReference type="PROSITE-ProRule" id="PRU00335"/>
    </source>
</evidence>
<reference evidence="5 6" key="1">
    <citation type="journal article" date="2014" name="Environ. Microbiol.">
        <title>The nitrate-ammonifying and nosZ-carrying bacterium Bacillus vireti is a potent source and sink for nitric and nitrous oxide under high nitrate conditions.</title>
        <authorList>
            <person name="Mania D."/>
            <person name="Heylen K."/>
            <person name="van Spanning R.J."/>
            <person name="Frostegard A."/>
        </authorList>
    </citation>
    <scope>NUCLEOTIDE SEQUENCE [LARGE SCALE GENOMIC DNA]</scope>
    <source>
        <strain evidence="5 6">LMG 21834</strain>
    </source>
</reference>
<dbReference type="Gene3D" id="1.10.10.60">
    <property type="entry name" value="Homeodomain-like"/>
    <property type="match status" value="1"/>
</dbReference>
<protein>
    <submittedName>
        <fullName evidence="5">TetR family transcriptional regulator</fullName>
    </submittedName>
</protein>
<feature type="DNA-binding region" description="H-T-H motif" evidence="3">
    <location>
        <begin position="33"/>
        <end position="52"/>
    </location>
</feature>
<dbReference type="Gene3D" id="1.10.357.10">
    <property type="entry name" value="Tetracycline Repressor, domain 2"/>
    <property type="match status" value="1"/>
</dbReference>
<dbReference type="GO" id="GO:0003677">
    <property type="term" value="F:DNA binding"/>
    <property type="evidence" value="ECO:0007669"/>
    <property type="project" value="UniProtKB-UniRule"/>
</dbReference>
<comment type="caution">
    <text evidence="5">The sequence shown here is derived from an EMBL/GenBank/DDBJ whole genome shotgun (WGS) entry which is preliminary data.</text>
</comment>
<organism evidence="5 6">
    <name type="scientific">Neobacillus vireti LMG 21834</name>
    <dbReference type="NCBI Taxonomy" id="1131730"/>
    <lineage>
        <taxon>Bacteria</taxon>
        <taxon>Bacillati</taxon>
        <taxon>Bacillota</taxon>
        <taxon>Bacilli</taxon>
        <taxon>Bacillales</taxon>
        <taxon>Bacillaceae</taxon>
        <taxon>Neobacillus</taxon>
    </lineage>
</organism>
<accession>A0AB94IPZ1</accession>
<sequence length="201" mass="23384">MTNVLQSKGQDRKVEILDAALTLFVKNGFNRTSIQDIADAAGITKGGLYHYLKSKEEILFLLHERFISEGYSKLKLIEEESLPTEEKLVKLLKTHLEIIKDYKDDITIFYKEYNNLSPENYKIVMNKRDDYESIFINVLEEGRINGVFNIENSRISSFFILGASNFMYHWYNPNGEKPMDELARIYLNIIKNGILNEKDKA</sequence>
<dbReference type="SUPFAM" id="SSF46689">
    <property type="entry name" value="Homeodomain-like"/>
    <property type="match status" value="1"/>
</dbReference>
<gene>
    <name evidence="5" type="ORF">BAVI_09661</name>
</gene>
<keyword evidence="1" id="KW-0678">Repressor</keyword>
<dbReference type="SUPFAM" id="SSF48498">
    <property type="entry name" value="Tetracyclin repressor-like, C-terminal domain"/>
    <property type="match status" value="1"/>
</dbReference>
<evidence type="ECO:0000256" key="1">
    <source>
        <dbReference type="ARBA" id="ARBA00022491"/>
    </source>
</evidence>
<feature type="domain" description="HTH tetR-type" evidence="4">
    <location>
        <begin position="10"/>
        <end position="70"/>
    </location>
</feature>
<dbReference type="InterPro" id="IPR009057">
    <property type="entry name" value="Homeodomain-like_sf"/>
</dbReference>
<dbReference type="AlphaFoldDB" id="A0AB94IPZ1"/>
<dbReference type="PRINTS" id="PR00455">
    <property type="entry name" value="HTHTETR"/>
</dbReference>
<dbReference type="InterPro" id="IPR001647">
    <property type="entry name" value="HTH_TetR"/>
</dbReference>